<reference evidence="2 3" key="1">
    <citation type="submission" date="2015-03" db="EMBL/GenBank/DDBJ databases">
        <title>Genome sequence of Pseudoalteromonas aurantia.</title>
        <authorList>
            <person name="Xie B.-B."/>
            <person name="Rong J.-C."/>
            <person name="Qin Q.-L."/>
            <person name="Zhang Y.-Z."/>
        </authorList>
    </citation>
    <scope>NUCLEOTIDE SEQUENCE [LARGE SCALE GENOMIC DNA]</scope>
    <source>
        <strain evidence="2 3">208</strain>
    </source>
</reference>
<evidence type="ECO:0000256" key="1">
    <source>
        <dbReference type="SAM" id="Phobius"/>
    </source>
</evidence>
<proteinExistence type="predicted"/>
<keyword evidence="1" id="KW-0812">Transmembrane</keyword>
<dbReference type="Proteomes" id="UP000615755">
    <property type="component" value="Unassembled WGS sequence"/>
</dbReference>
<accession>A0ABR9E8H8</accession>
<feature type="transmembrane region" description="Helical" evidence="1">
    <location>
        <begin position="6"/>
        <end position="32"/>
    </location>
</feature>
<evidence type="ECO:0000313" key="2">
    <source>
        <dbReference type="EMBL" id="MBE0367299.1"/>
    </source>
</evidence>
<gene>
    <name evidence="2" type="ORF">PAUR_a0637</name>
</gene>
<keyword evidence="1" id="KW-0472">Membrane</keyword>
<keyword evidence="1" id="KW-1133">Transmembrane helix</keyword>
<dbReference type="EMBL" id="AQGV01000012">
    <property type="protein sequence ID" value="MBE0367299.1"/>
    <property type="molecule type" value="Genomic_DNA"/>
</dbReference>
<keyword evidence="3" id="KW-1185">Reference proteome</keyword>
<evidence type="ECO:0000313" key="3">
    <source>
        <dbReference type="Proteomes" id="UP000615755"/>
    </source>
</evidence>
<comment type="caution">
    <text evidence="2">The sequence shown here is derived from an EMBL/GenBank/DDBJ whole genome shotgun (WGS) entry which is preliminary data.</text>
</comment>
<name>A0ABR9E8H8_9GAMM</name>
<sequence>MNSNMMNAMLCGSMAFILYSIGLIYQGILPILMPLKS</sequence>
<protein>
    <submittedName>
        <fullName evidence="2">Uncharacterized protein</fullName>
    </submittedName>
</protein>
<organism evidence="2 3">
    <name type="scientific">Pseudoalteromonas aurantia 208</name>
    <dbReference type="NCBI Taxonomy" id="1314867"/>
    <lineage>
        <taxon>Bacteria</taxon>
        <taxon>Pseudomonadati</taxon>
        <taxon>Pseudomonadota</taxon>
        <taxon>Gammaproteobacteria</taxon>
        <taxon>Alteromonadales</taxon>
        <taxon>Pseudoalteromonadaceae</taxon>
        <taxon>Pseudoalteromonas</taxon>
    </lineage>
</organism>